<gene>
    <name evidence="2" type="ORF">SEMRO_108_G054170.1</name>
</gene>
<dbReference type="EMBL" id="CAICTM010000107">
    <property type="protein sequence ID" value="CAB9501417.1"/>
    <property type="molecule type" value="Genomic_DNA"/>
</dbReference>
<evidence type="ECO:0000313" key="3">
    <source>
        <dbReference type="Proteomes" id="UP001153069"/>
    </source>
</evidence>
<name>A0A9N8H6C6_9STRA</name>
<reference evidence="2" key="1">
    <citation type="submission" date="2020-06" db="EMBL/GenBank/DDBJ databases">
        <authorList>
            <consortium name="Plant Systems Biology data submission"/>
        </authorList>
    </citation>
    <scope>NUCLEOTIDE SEQUENCE</scope>
    <source>
        <strain evidence="2">D6</strain>
    </source>
</reference>
<organism evidence="2 3">
    <name type="scientific">Seminavis robusta</name>
    <dbReference type="NCBI Taxonomy" id="568900"/>
    <lineage>
        <taxon>Eukaryota</taxon>
        <taxon>Sar</taxon>
        <taxon>Stramenopiles</taxon>
        <taxon>Ochrophyta</taxon>
        <taxon>Bacillariophyta</taxon>
        <taxon>Bacillariophyceae</taxon>
        <taxon>Bacillariophycidae</taxon>
        <taxon>Naviculales</taxon>
        <taxon>Naviculaceae</taxon>
        <taxon>Seminavis</taxon>
    </lineage>
</organism>
<dbReference type="Proteomes" id="UP001153069">
    <property type="component" value="Unassembled WGS sequence"/>
</dbReference>
<feature type="transmembrane region" description="Helical" evidence="1">
    <location>
        <begin position="163"/>
        <end position="186"/>
    </location>
</feature>
<protein>
    <submittedName>
        <fullName evidence="2">Uncharacterized protein</fullName>
    </submittedName>
</protein>
<keyword evidence="1" id="KW-1133">Transmembrane helix</keyword>
<comment type="caution">
    <text evidence="2">The sequence shown here is derived from an EMBL/GenBank/DDBJ whole genome shotgun (WGS) entry which is preliminary data.</text>
</comment>
<proteinExistence type="predicted"/>
<keyword evidence="3" id="KW-1185">Reference proteome</keyword>
<dbReference type="AlphaFoldDB" id="A0A9N8H6C6"/>
<keyword evidence="1" id="KW-0812">Transmembrane</keyword>
<accession>A0A9N8H6C6</accession>
<sequence length="224" mass="24333">MALFPGPLAAFLGQDLRCLLGTLSHIIHKVSCSLLSSCGVPGQDLRSLCLLAACLSSSGGPRVPFQQIYALSVSLAHHGTVILSLATVGLLPIKSRPTYARPLAAALLVTATRPPQEIHDDDALPQDAHDNFTSARLFLKTSTTTTHFPMILRPLLLTRRDAFLRWLPSHALAVSIKIYAVCLRLIRKVALFLWRSILAGFTFKICATLSTVVRPFLLASCVLL</sequence>
<evidence type="ECO:0000256" key="1">
    <source>
        <dbReference type="SAM" id="Phobius"/>
    </source>
</evidence>
<evidence type="ECO:0000313" key="2">
    <source>
        <dbReference type="EMBL" id="CAB9501417.1"/>
    </source>
</evidence>
<keyword evidence="1" id="KW-0472">Membrane</keyword>
<feature type="transmembrane region" description="Helical" evidence="1">
    <location>
        <begin position="192"/>
        <end position="217"/>
    </location>
</feature>